<accession>A0A3D4VB80</accession>
<protein>
    <submittedName>
        <fullName evidence="2">N-acetyltransferase</fullName>
    </submittedName>
</protein>
<evidence type="ECO:0000259" key="1">
    <source>
        <dbReference type="PROSITE" id="PS51186"/>
    </source>
</evidence>
<name>A0A3D4VB80_9BACT</name>
<proteinExistence type="predicted"/>
<dbReference type="InterPro" id="IPR052742">
    <property type="entry name" value="Mito_N-acetyltransferase"/>
</dbReference>
<dbReference type="Pfam" id="PF00583">
    <property type="entry name" value="Acetyltransf_1"/>
    <property type="match status" value="1"/>
</dbReference>
<dbReference type="OMA" id="VCNCGYM"/>
<dbReference type="InterPro" id="IPR016181">
    <property type="entry name" value="Acyl_CoA_acyltransferase"/>
</dbReference>
<dbReference type="EMBL" id="DPIY01000010">
    <property type="protein sequence ID" value="HCT57587.1"/>
    <property type="molecule type" value="Genomic_DNA"/>
</dbReference>
<dbReference type="AlphaFoldDB" id="A0A3D4VB80"/>
<evidence type="ECO:0000313" key="3">
    <source>
        <dbReference type="Proteomes" id="UP000264071"/>
    </source>
</evidence>
<reference evidence="2 3" key="1">
    <citation type="journal article" date="2018" name="Nat. Biotechnol.">
        <title>A standardized bacterial taxonomy based on genome phylogeny substantially revises the tree of life.</title>
        <authorList>
            <person name="Parks D.H."/>
            <person name="Chuvochina M."/>
            <person name="Waite D.W."/>
            <person name="Rinke C."/>
            <person name="Skarshewski A."/>
            <person name="Chaumeil P.A."/>
            <person name="Hugenholtz P."/>
        </authorList>
    </citation>
    <scope>NUCLEOTIDE SEQUENCE [LARGE SCALE GENOMIC DNA]</scope>
    <source>
        <strain evidence="2">UBA8844</strain>
    </source>
</reference>
<keyword evidence="2" id="KW-0808">Transferase</keyword>
<organism evidence="2 3">
    <name type="scientific">Gemmatimonas aurantiaca</name>
    <dbReference type="NCBI Taxonomy" id="173480"/>
    <lineage>
        <taxon>Bacteria</taxon>
        <taxon>Pseudomonadati</taxon>
        <taxon>Gemmatimonadota</taxon>
        <taxon>Gemmatimonadia</taxon>
        <taxon>Gemmatimonadales</taxon>
        <taxon>Gemmatimonadaceae</taxon>
        <taxon>Gemmatimonas</taxon>
    </lineage>
</organism>
<dbReference type="PROSITE" id="PS51186">
    <property type="entry name" value="GNAT"/>
    <property type="match status" value="1"/>
</dbReference>
<dbReference type="Proteomes" id="UP000264071">
    <property type="component" value="Unassembled WGS sequence"/>
</dbReference>
<dbReference type="Gene3D" id="3.40.630.30">
    <property type="match status" value="1"/>
</dbReference>
<dbReference type="CDD" id="cd04301">
    <property type="entry name" value="NAT_SF"/>
    <property type="match status" value="1"/>
</dbReference>
<dbReference type="PANTHER" id="PTHR43138">
    <property type="entry name" value="ACETYLTRANSFERASE, GNAT FAMILY"/>
    <property type="match status" value="1"/>
</dbReference>
<gene>
    <name evidence="2" type="ORF">DGD08_10350</name>
</gene>
<dbReference type="SUPFAM" id="SSF55729">
    <property type="entry name" value="Acyl-CoA N-acyltransferases (Nat)"/>
    <property type="match status" value="1"/>
</dbReference>
<evidence type="ECO:0000313" key="2">
    <source>
        <dbReference type="EMBL" id="HCT57587.1"/>
    </source>
</evidence>
<dbReference type="GO" id="GO:0016747">
    <property type="term" value="F:acyltransferase activity, transferring groups other than amino-acyl groups"/>
    <property type="evidence" value="ECO:0007669"/>
    <property type="project" value="InterPro"/>
</dbReference>
<dbReference type="PANTHER" id="PTHR43138:SF1">
    <property type="entry name" value="N-ACETYLTRANSFERASE ACA1"/>
    <property type="match status" value="1"/>
</dbReference>
<feature type="domain" description="N-acetyltransferase" evidence="1">
    <location>
        <begin position="5"/>
        <end position="161"/>
    </location>
</feature>
<dbReference type="InterPro" id="IPR000182">
    <property type="entry name" value="GNAT_dom"/>
</dbReference>
<comment type="caution">
    <text evidence="2">The sequence shown here is derived from an EMBL/GenBank/DDBJ whole genome shotgun (WGS) entry which is preliminary data.</text>
</comment>
<sequence length="164" mass="17719">MSIETQIREALPSDWPAIWPIIAAVAAPGSTYTLEPDVTEDAARAYWMGHGTTAYVAVRGTDVVGTYAMHANQRGLGAHVANAGYMVRPGCEGQGLGAALCRHSLEQAKAQGYLAMQFNCVVSTNTRAVRLWQSLGFAIVGTVPKAYRHTVHGLVDIHVMHRFL</sequence>